<keyword evidence="7 9" id="KW-1133">Transmembrane helix</keyword>
<dbReference type="InterPro" id="IPR003439">
    <property type="entry name" value="ABC_transporter-like_ATP-bd"/>
</dbReference>
<evidence type="ECO:0000256" key="5">
    <source>
        <dbReference type="ARBA" id="ARBA00022741"/>
    </source>
</evidence>
<name>A0A9W6B6P3_9FLAO</name>
<keyword evidence="6" id="KW-0067">ATP-binding</keyword>
<comment type="subcellular location">
    <subcellularLocation>
        <location evidence="1">Cell membrane</location>
        <topology evidence="1">Multi-pass membrane protein</topology>
    </subcellularLocation>
</comment>
<dbReference type="CDD" id="cd18541">
    <property type="entry name" value="ABC_6TM_TmrB_like"/>
    <property type="match status" value="1"/>
</dbReference>
<dbReference type="InterPro" id="IPR011527">
    <property type="entry name" value="ABC1_TM_dom"/>
</dbReference>
<dbReference type="EMBL" id="BRVP01000022">
    <property type="protein sequence ID" value="GLB53709.1"/>
    <property type="molecule type" value="Genomic_DNA"/>
</dbReference>
<evidence type="ECO:0000256" key="1">
    <source>
        <dbReference type="ARBA" id="ARBA00004651"/>
    </source>
</evidence>
<dbReference type="PROSITE" id="PS00211">
    <property type="entry name" value="ABC_TRANSPORTER_1"/>
    <property type="match status" value="1"/>
</dbReference>
<dbReference type="Gene3D" id="3.40.50.300">
    <property type="entry name" value="P-loop containing nucleotide triphosphate hydrolases"/>
    <property type="match status" value="1"/>
</dbReference>
<keyword evidence="4 9" id="KW-0812">Transmembrane</keyword>
<dbReference type="GO" id="GO:0015421">
    <property type="term" value="F:ABC-type oligopeptide transporter activity"/>
    <property type="evidence" value="ECO:0007669"/>
    <property type="project" value="TreeGrafter"/>
</dbReference>
<dbReference type="InterPro" id="IPR003593">
    <property type="entry name" value="AAA+_ATPase"/>
</dbReference>
<dbReference type="Proteomes" id="UP001143545">
    <property type="component" value="Unassembled WGS sequence"/>
</dbReference>
<keyword evidence="2" id="KW-0813">Transport</keyword>
<dbReference type="Gene3D" id="1.20.1560.10">
    <property type="entry name" value="ABC transporter type 1, transmembrane domain"/>
    <property type="match status" value="1"/>
</dbReference>
<reference evidence="12" key="1">
    <citation type="submission" date="2022-07" db="EMBL/GenBank/DDBJ databases">
        <title>Taxonomy of Novel Oxalotrophic and Methylotrophic Bacteria.</title>
        <authorList>
            <person name="Sahin N."/>
            <person name="Tani A."/>
        </authorList>
    </citation>
    <scope>NUCLEOTIDE SEQUENCE</scope>
    <source>
        <strain evidence="12">AM327</strain>
    </source>
</reference>
<keyword evidence="5" id="KW-0547">Nucleotide-binding</keyword>
<feature type="transmembrane region" description="Helical" evidence="9">
    <location>
        <begin position="59"/>
        <end position="83"/>
    </location>
</feature>
<evidence type="ECO:0000256" key="6">
    <source>
        <dbReference type="ARBA" id="ARBA00022840"/>
    </source>
</evidence>
<dbReference type="FunFam" id="3.40.50.300:FF:000221">
    <property type="entry name" value="Multidrug ABC transporter ATP-binding protein"/>
    <property type="match status" value="1"/>
</dbReference>
<evidence type="ECO:0000259" key="10">
    <source>
        <dbReference type="PROSITE" id="PS50893"/>
    </source>
</evidence>
<dbReference type="GO" id="GO:0016887">
    <property type="term" value="F:ATP hydrolysis activity"/>
    <property type="evidence" value="ECO:0007669"/>
    <property type="project" value="InterPro"/>
</dbReference>
<feature type="transmembrane region" description="Helical" evidence="9">
    <location>
        <begin position="287"/>
        <end position="308"/>
    </location>
</feature>
<dbReference type="PROSITE" id="PS50893">
    <property type="entry name" value="ABC_TRANSPORTER_2"/>
    <property type="match status" value="1"/>
</dbReference>
<dbReference type="GO" id="GO:0005524">
    <property type="term" value="F:ATP binding"/>
    <property type="evidence" value="ECO:0007669"/>
    <property type="project" value="UniProtKB-KW"/>
</dbReference>
<evidence type="ECO:0000256" key="8">
    <source>
        <dbReference type="ARBA" id="ARBA00023136"/>
    </source>
</evidence>
<dbReference type="AlphaFoldDB" id="A0A9W6B6P3"/>
<accession>A0A9W6B6P3</accession>
<keyword evidence="13" id="KW-1185">Reference proteome</keyword>
<dbReference type="InterPro" id="IPR036640">
    <property type="entry name" value="ABC1_TM_sf"/>
</dbReference>
<evidence type="ECO:0000313" key="13">
    <source>
        <dbReference type="Proteomes" id="UP001143545"/>
    </source>
</evidence>
<dbReference type="InterPro" id="IPR027417">
    <property type="entry name" value="P-loop_NTPase"/>
</dbReference>
<feature type="domain" description="ABC transporter" evidence="10">
    <location>
        <begin position="342"/>
        <end position="577"/>
    </location>
</feature>
<evidence type="ECO:0000256" key="3">
    <source>
        <dbReference type="ARBA" id="ARBA00022475"/>
    </source>
</evidence>
<evidence type="ECO:0000256" key="9">
    <source>
        <dbReference type="SAM" id="Phobius"/>
    </source>
</evidence>
<dbReference type="PANTHER" id="PTHR43394">
    <property type="entry name" value="ATP-DEPENDENT PERMEASE MDL1, MITOCHONDRIAL"/>
    <property type="match status" value="1"/>
</dbReference>
<dbReference type="InterPro" id="IPR017871">
    <property type="entry name" value="ABC_transporter-like_CS"/>
</dbReference>
<dbReference type="SUPFAM" id="SSF52540">
    <property type="entry name" value="P-loop containing nucleoside triphosphate hydrolases"/>
    <property type="match status" value="1"/>
</dbReference>
<proteinExistence type="predicted"/>
<dbReference type="RefSeq" id="WP_281755862.1">
    <property type="nucleotide sequence ID" value="NZ_BRVP01000022.1"/>
</dbReference>
<organism evidence="12 13">
    <name type="scientific">Neptunitalea chrysea</name>
    <dbReference type="NCBI Taxonomy" id="1647581"/>
    <lineage>
        <taxon>Bacteria</taxon>
        <taxon>Pseudomonadati</taxon>
        <taxon>Bacteroidota</taxon>
        <taxon>Flavobacteriia</taxon>
        <taxon>Flavobacteriales</taxon>
        <taxon>Flavobacteriaceae</taxon>
        <taxon>Neptunitalea</taxon>
    </lineage>
</organism>
<feature type="transmembrane region" description="Helical" evidence="9">
    <location>
        <begin position="166"/>
        <end position="184"/>
    </location>
</feature>
<feature type="domain" description="ABC transmembrane type-1" evidence="11">
    <location>
        <begin position="19"/>
        <end position="310"/>
    </location>
</feature>
<evidence type="ECO:0000259" key="11">
    <source>
        <dbReference type="PROSITE" id="PS50929"/>
    </source>
</evidence>
<evidence type="ECO:0000256" key="4">
    <source>
        <dbReference type="ARBA" id="ARBA00022692"/>
    </source>
</evidence>
<evidence type="ECO:0000256" key="7">
    <source>
        <dbReference type="ARBA" id="ARBA00022989"/>
    </source>
</evidence>
<sequence>MKELKHLNKYFLQYKYKLLLGLVITIIARVFSLVMPPYVRKTFNVIKESFDNDVPSSEFMGTLIQYIAIIIGSSILSALFTFLMRQTIINVSRYIEFDLKNEIFQQYEKLSLNFYKKNRTGDLMNRISEDVGKVRMYAGPAIMYSIQTLTLFVCIIPLMLYSSPILTLYTIIPLPFLSVMIYYISKAIHKRTTVVQEFLSELSTFSQETFSGVSVIKAYGIENRINDKIEELAQEGTNKSMNLTKIQAWFFPLMLFLIGISTIVVIYVGGMLYIEGKIESVGVIAEFIIYVQMLTWPVATVGWVSSIVQQAAASQKRINEFLHEIPSVQNHKTSPTTVKGTITFSNVSLTYEDTNIKALDNVSFEVKKGETLAIIGKTGSGKSTILDLIGRMYDTSEGTIFIDNTPIKEVNLTDLRKAIGAVPQDAFLFSDSIKNNIKFGNCNATDEEVIEAAKRASVHKNINKFSKKYDTVLGERGITLSGGQKQRISIARALIKNAQIYLFDDCLSAVDTETEEKILSNLLEIANETTTIIVSHRISSAKNADKIMVLDNGKIVQQGTHNQLIKTEGYYKELYVNQLHEKESH</sequence>
<dbReference type="SMART" id="SM00382">
    <property type="entry name" value="AAA"/>
    <property type="match status" value="1"/>
</dbReference>
<keyword evidence="8 9" id="KW-0472">Membrane</keyword>
<feature type="transmembrane region" description="Helical" evidence="9">
    <location>
        <begin position="141"/>
        <end position="160"/>
    </location>
</feature>
<feature type="transmembrane region" description="Helical" evidence="9">
    <location>
        <begin position="20"/>
        <end position="39"/>
    </location>
</feature>
<protein>
    <submittedName>
        <fullName evidence="12">ABC transporter</fullName>
    </submittedName>
</protein>
<dbReference type="PANTHER" id="PTHR43394:SF1">
    <property type="entry name" value="ATP-BINDING CASSETTE SUB-FAMILY B MEMBER 10, MITOCHONDRIAL"/>
    <property type="match status" value="1"/>
</dbReference>
<dbReference type="Pfam" id="PF00005">
    <property type="entry name" value="ABC_tran"/>
    <property type="match status" value="1"/>
</dbReference>
<dbReference type="SUPFAM" id="SSF90123">
    <property type="entry name" value="ABC transporter transmembrane region"/>
    <property type="match status" value="1"/>
</dbReference>
<dbReference type="GO" id="GO:0005886">
    <property type="term" value="C:plasma membrane"/>
    <property type="evidence" value="ECO:0007669"/>
    <property type="project" value="UniProtKB-SubCell"/>
</dbReference>
<feature type="transmembrane region" description="Helical" evidence="9">
    <location>
        <begin position="248"/>
        <end position="267"/>
    </location>
</feature>
<dbReference type="PROSITE" id="PS50929">
    <property type="entry name" value="ABC_TM1F"/>
    <property type="match status" value="1"/>
</dbReference>
<gene>
    <name evidence="12" type="ORF">NBRC110019_27500</name>
</gene>
<evidence type="ECO:0000313" key="12">
    <source>
        <dbReference type="EMBL" id="GLB53709.1"/>
    </source>
</evidence>
<dbReference type="InterPro" id="IPR039421">
    <property type="entry name" value="Type_1_exporter"/>
</dbReference>
<keyword evidence="3" id="KW-1003">Cell membrane</keyword>
<dbReference type="Pfam" id="PF00664">
    <property type="entry name" value="ABC_membrane"/>
    <property type="match status" value="1"/>
</dbReference>
<evidence type="ECO:0000256" key="2">
    <source>
        <dbReference type="ARBA" id="ARBA00022448"/>
    </source>
</evidence>
<comment type="caution">
    <text evidence="12">The sequence shown here is derived from an EMBL/GenBank/DDBJ whole genome shotgun (WGS) entry which is preliminary data.</text>
</comment>